<reference evidence="2 3" key="1">
    <citation type="submission" date="2017-06" db="EMBL/GenBank/DDBJ databases">
        <title>Cultured bacterium strain Saccharothrix yanglingensis Hhs.015.</title>
        <authorList>
            <person name="Xia Y."/>
        </authorList>
    </citation>
    <scope>NUCLEOTIDE SEQUENCE [LARGE SCALE GENOMIC DNA]</scope>
    <source>
        <strain evidence="2 3">Hhs.015</strain>
    </source>
</reference>
<protein>
    <submittedName>
        <fullName evidence="2">Uncharacterized protein</fullName>
    </submittedName>
</protein>
<proteinExistence type="predicted"/>
<gene>
    <name evidence="2" type="ORF">CKY47_31190</name>
</gene>
<name>A0ABU0X8A1_9PSEU</name>
<keyword evidence="3" id="KW-1185">Reference proteome</keyword>
<evidence type="ECO:0000256" key="1">
    <source>
        <dbReference type="SAM" id="MobiDB-lite"/>
    </source>
</evidence>
<evidence type="ECO:0000313" key="3">
    <source>
        <dbReference type="Proteomes" id="UP001225605"/>
    </source>
</evidence>
<comment type="caution">
    <text evidence="2">The sequence shown here is derived from an EMBL/GenBank/DDBJ whole genome shotgun (WGS) entry which is preliminary data.</text>
</comment>
<feature type="region of interest" description="Disordered" evidence="1">
    <location>
        <begin position="35"/>
        <end position="108"/>
    </location>
</feature>
<dbReference type="Proteomes" id="UP001225605">
    <property type="component" value="Unassembled WGS sequence"/>
</dbReference>
<evidence type="ECO:0000313" key="2">
    <source>
        <dbReference type="EMBL" id="MDQ2588353.1"/>
    </source>
</evidence>
<accession>A0ABU0X8A1</accession>
<dbReference type="EMBL" id="NSDM01000017">
    <property type="protein sequence ID" value="MDQ2588353.1"/>
    <property type="molecule type" value="Genomic_DNA"/>
</dbReference>
<sequence>MVRLRGGVVVAFRRLEHQVQPVAVQHAVHVLHQPGEPVLLPERRRHQEHPPAPRAQRRHRDTATPVANARGATHSAAVGLSSPLRSSATPPATAGPRNATAPTGTVPPVSGHGRAFCWWMIRTSRPARTTELPEDAPAT</sequence>
<organism evidence="2 3">
    <name type="scientific">Saccharothrix yanglingensis</name>
    <dbReference type="NCBI Taxonomy" id="659496"/>
    <lineage>
        <taxon>Bacteria</taxon>
        <taxon>Bacillati</taxon>
        <taxon>Actinomycetota</taxon>
        <taxon>Actinomycetes</taxon>
        <taxon>Pseudonocardiales</taxon>
        <taxon>Pseudonocardiaceae</taxon>
        <taxon>Saccharothrix</taxon>
    </lineage>
</organism>